<dbReference type="AlphaFoldDB" id="A0A1Q2YET2"/>
<evidence type="ECO:0000313" key="3">
    <source>
        <dbReference type="Proteomes" id="UP000186136"/>
    </source>
</evidence>
<feature type="region of interest" description="Disordered" evidence="1">
    <location>
        <begin position="94"/>
        <end position="113"/>
    </location>
</feature>
<dbReference type="EMBL" id="BDGI01000056">
    <property type="protein sequence ID" value="GAV28044.1"/>
    <property type="molecule type" value="Genomic_DNA"/>
</dbReference>
<feature type="region of interest" description="Disordered" evidence="1">
    <location>
        <begin position="55"/>
        <end position="78"/>
    </location>
</feature>
<accession>A0A1Q2YET2</accession>
<name>A0A1Q2YET2_9ASCO</name>
<feature type="compositionally biased region" description="Basic and acidic residues" evidence="1">
    <location>
        <begin position="55"/>
        <end position="64"/>
    </location>
</feature>
<gene>
    <name evidence="2" type="ORF">PMKS-001512</name>
</gene>
<keyword evidence="3" id="KW-1185">Reference proteome</keyword>
<organism evidence="2 3">
    <name type="scientific">Pichia membranifaciens</name>
    <dbReference type="NCBI Taxonomy" id="4926"/>
    <lineage>
        <taxon>Eukaryota</taxon>
        <taxon>Fungi</taxon>
        <taxon>Dikarya</taxon>
        <taxon>Ascomycota</taxon>
        <taxon>Saccharomycotina</taxon>
        <taxon>Pichiomycetes</taxon>
        <taxon>Pichiales</taxon>
        <taxon>Pichiaceae</taxon>
        <taxon>Pichia</taxon>
    </lineage>
</organism>
<dbReference type="Proteomes" id="UP000186136">
    <property type="component" value="Unassembled WGS sequence"/>
</dbReference>
<evidence type="ECO:0000256" key="1">
    <source>
        <dbReference type="SAM" id="MobiDB-lite"/>
    </source>
</evidence>
<protein>
    <submittedName>
        <fullName evidence="2">Uncharacterized protein</fullName>
    </submittedName>
</protein>
<comment type="caution">
    <text evidence="2">The sequence shown here is derived from an EMBL/GenBank/DDBJ whole genome shotgun (WGS) entry which is preliminary data.</text>
</comment>
<reference evidence="2 3" key="1">
    <citation type="submission" date="2016-08" db="EMBL/GenBank/DDBJ databases">
        <title>Whole genome shotgun sequence of Pichia membranifaciens KS47-1.</title>
        <authorList>
            <person name="Konishi M."/>
            <person name="Ishida M."/>
            <person name="Arakawa T."/>
            <person name="Kato Y."/>
            <person name="Horiuchi J."/>
        </authorList>
    </citation>
    <scope>NUCLEOTIDE SEQUENCE [LARGE SCALE GENOMIC DNA]</scope>
    <source>
        <strain evidence="2 3">KS47-1</strain>
    </source>
</reference>
<proteinExistence type="predicted"/>
<evidence type="ECO:0000313" key="2">
    <source>
        <dbReference type="EMBL" id="GAV28044.1"/>
    </source>
</evidence>
<sequence length="143" mass="16052">MFVDRSPVRHSLSEDIAIAHDGDGLGIPADLSSPSETVLVEDVVLDDLDGWEELDRRREQDRHGVQQPHGVGLSIPREVHQDDRVDVVAVAEVRDAGDAREHDGDNEHHEHKQLVELLRLPHAFLDRDEQPDPLVGEYGRADE</sequence>